<evidence type="ECO:0000256" key="13">
    <source>
        <dbReference type="SAM" id="MobiDB-lite"/>
    </source>
</evidence>
<evidence type="ECO:0000256" key="2">
    <source>
        <dbReference type="ARBA" id="ARBA00022741"/>
    </source>
</evidence>
<evidence type="ECO:0000259" key="15">
    <source>
        <dbReference type="PROSITE" id="PS51217"/>
    </source>
</evidence>
<keyword evidence="5 16" id="KW-0269">Exonuclease</keyword>
<dbReference type="PANTHER" id="PTHR11070">
    <property type="entry name" value="UVRD / RECB / PCRA DNA HELICASE FAMILY MEMBER"/>
    <property type="match status" value="1"/>
</dbReference>
<evidence type="ECO:0000256" key="8">
    <source>
        <dbReference type="ARBA" id="ARBA00023235"/>
    </source>
</evidence>
<comment type="catalytic activity">
    <reaction evidence="9">
        <text>Couples ATP hydrolysis with the unwinding of duplex DNA by translocating in the 3'-5' direction.</text>
        <dbReference type="EC" id="5.6.2.4"/>
    </reaction>
</comment>
<dbReference type="Proteomes" id="UP001268256">
    <property type="component" value="Unassembled WGS sequence"/>
</dbReference>
<keyword evidence="8" id="KW-0413">Isomerase</keyword>
<dbReference type="GO" id="GO:0033202">
    <property type="term" value="C:DNA helicase complex"/>
    <property type="evidence" value="ECO:0007669"/>
    <property type="project" value="TreeGrafter"/>
</dbReference>
<feature type="domain" description="UvrD-like helicase C-terminal" evidence="15">
    <location>
        <begin position="276"/>
        <end position="736"/>
    </location>
</feature>
<keyword evidence="2 12" id="KW-0547">Nucleotide-binding</keyword>
<dbReference type="InterPro" id="IPR027417">
    <property type="entry name" value="P-loop_NTPase"/>
</dbReference>
<evidence type="ECO:0000313" key="17">
    <source>
        <dbReference type="Proteomes" id="UP001268256"/>
    </source>
</evidence>
<dbReference type="SUPFAM" id="SSF53098">
    <property type="entry name" value="Ribonuclease H-like"/>
    <property type="match status" value="1"/>
</dbReference>
<evidence type="ECO:0000256" key="6">
    <source>
        <dbReference type="ARBA" id="ARBA00022840"/>
    </source>
</evidence>
<evidence type="ECO:0000256" key="10">
    <source>
        <dbReference type="ARBA" id="ARBA00034808"/>
    </source>
</evidence>
<dbReference type="EMBL" id="JAVMIP010000012">
    <property type="protein sequence ID" value="MDS3861466.1"/>
    <property type="molecule type" value="Genomic_DNA"/>
</dbReference>
<dbReference type="PROSITE" id="PS51198">
    <property type="entry name" value="UVRD_HELICASE_ATP_BIND"/>
    <property type="match status" value="1"/>
</dbReference>
<dbReference type="PROSITE" id="PS51217">
    <property type="entry name" value="UVRD_HELICASE_CTER"/>
    <property type="match status" value="1"/>
</dbReference>
<keyword evidence="17" id="KW-1185">Reference proteome</keyword>
<dbReference type="InterPro" id="IPR013986">
    <property type="entry name" value="DExx_box_DNA_helicase_dom_sf"/>
</dbReference>
<dbReference type="EC" id="5.6.2.4" evidence="10"/>
<feature type="region of interest" description="Disordered" evidence="13">
    <location>
        <begin position="785"/>
        <end position="804"/>
    </location>
</feature>
<gene>
    <name evidence="16" type="ORF">RIF25_11670</name>
</gene>
<dbReference type="InterPro" id="IPR036397">
    <property type="entry name" value="RNaseH_sf"/>
</dbReference>
<dbReference type="Gene3D" id="1.10.486.10">
    <property type="entry name" value="PCRA, domain 4"/>
    <property type="match status" value="2"/>
</dbReference>
<dbReference type="Pfam" id="PF13361">
    <property type="entry name" value="UvrD_C"/>
    <property type="match status" value="1"/>
</dbReference>
<dbReference type="AlphaFoldDB" id="A0AAE4FST6"/>
<dbReference type="InterPro" id="IPR013520">
    <property type="entry name" value="Ribonucl_H"/>
</dbReference>
<sequence length="804" mass="91520">MELNPEQAAIAEHLHGAILVLAPAGTGKTRVLTARLIQAMKAGFQAQDILCLTFTNRAAQEMKTRVRQEIPNQAEQLTIKTFHGLCAWMLRQEATAMGLPADFTIFDDRDCQELVQQIFNLSDPRDVKQYTSELMTTKSRGYWQGDDGWLGVFRGLGDYAPQGVKYQLALQERHTLDFADLIYYVRRMLRTDPEIAQRWQQRFKLLQIDEVQDTHSSEYEIVAHLGRGSGNIALIGDLDQTIFEWRGSEPELILSQFRQEFQPQVYELAWNYRATKSLLATADQFAQEFANRHTRISAAPSCPAGPPPIIHQAPTAQAEAQWIGQHIQALAKTTPNFSYSRTTVLARNHFRLAEISTTLKAMGIPCLTVEQFEFFQRQEVKDALALIRLLLNPFDTTALRRILLQLVPQIGLGTINTIQKQGQACGLWLTDLIDLPTLEDGDPFHAILQAQQSGKIIVFDVETTGFSVAESEVIEIAAQRYDGGEHTLSFQRFITNLKPVGETEAVHGYSDQFLMIRGRPAKEVFKEFQRFAQGAYWVGHNLGFDVKMIKAHARRVGLELNISRWGDTLNLAHRFVQAPNYKLATLAQHFHLKQTPTHKADDDVRTTVELLNCLLPLTLPGRPQRQALIQRYQRQFFPFARQLSQWRQASDQLRPGELIRQVIQDSGLYRHYSSQPERLENLDQLIDVFTERDQAHLHPHTALREIIEFTALTRNIDRLTQAENLVPLITVHQAKGLEFDRVFVAGLADGEFPSFRSVQEGRLEEEKRLFYVALTRAQQQLFLSTHAQDDRGKKAPSPFLTALA</sequence>
<keyword evidence="4 12" id="KW-0347">Helicase</keyword>
<keyword evidence="5 16" id="KW-0540">Nuclease</keyword>
<dbReference type="PANTHER" id="PTHR11070:SF2">
    <property type="entry name" value="ATP-DEPENDENT DNA HELICASE SRS2"/>
    <property type="match status" value="1"/>
</dbReference>
<dbReference type="SUPFAM" id="SSF52540">
    <property type="entry name" value="P-loop containing nucleoside triphosphate hydrolases"/>
    <property type="match status" value="1"/>
</dbReference>
<evidence type="ECO:0000256" key="3">
    <source>
        <dbReference type="ARBA" id="ARBA00022801"/>
    </source>
</evidence>
<dbReference type="GO" id="GO:0005829">
    <property type="term" value="C:cytosol"/>
    <property type="evidence" value="ECO:0007669"/>
    <property type="project" value="TreeGrafter"/>
</dbReference>
<feature type="domain" description="UvrD-like helicase ATP-binding" evidence="14">
    <location>
        <begin position="1"/>
        <end position="275"/>
    </location>
</feature>
<keyword evidence="7" id="KW-0238">DNA-binding</keyword>
<evidence type="ECO:0000256" key="9">
    <source>
        <dbReference type="ARBA" id="ARBA00034617"/>
    </source>
</evidence>
<dbReference type="Pfam" id="PF00580">
    <property type="entry name" value="UvrD-helicase"/>
    <property type="match status" value="1"/>
</dbReference>
<dbReference type="CDD" id="cd17932">
    <property type="entry name" value="DEXQc_UvrD"/>
    <property type="match status" value="1"/>
</dbReference>
<dbReference type="InterPro" id="IPR000212">
    <property type="entry name" value="DNA_helicase_UvrD/REP"/>
</dbReference>
<evidence type="ECO:0000256" key="1">
    <source>
        <dbReference type="ARBA" id="ARBA00009922"/>
    </source>
</evidence>
<dbReference type="CDD" id="cd06127">
    <property type="entry name" value="DEDDh"/>
    <property type="match status" value="1"/>
</dbReference>
<dbReference type="RefSeq" id="WP_322878708.1">
    <property type="nucleotide sequence ID" value="NZ_JAVMIP010000012.1"/>
</dbReference>
<dbReference type="Pfam" id="PF00929">
    <property type="entry name" value="RNase_T"/>
    <property type="match status" value="1"/>
</dbReference>
<dbReference type="GO" id="GO:0003677">
    <property type="term" value="F:DNA binding"/>
    <property type="evidence" value="ECO:0007669"/>
    <property type="project" value="UniProtKB-KW"/>
</dbReference>
<evidence type="ECO:0000256" key="12">
    <source>
        <dbReference type="PROSITE-ProRule" id="PRU00560"/>
    </source>
</evidence>
<dbReference type="InterPro" id="IPR014016">
    <property type="entry name" value="UvrD-like_ATP-bd"/>
</dbReference>
<dbReference type="GO" id="GO:0004527">
    <property type="term" value="F:exonuclease activity"/>
    <property type="evidence" value="ECO:0007669"/>
    <property type="project" value="UniProtKB-KW"/>
</dbReference>
<evidence type="ECO:0000256" key="5">
    <source>
        <dbReference type="ARBA" id="ARBA00022839"/>
    </source>
</evidence>
<dbReference type="Gene3D" id="1.10.10.160">
    <property type="match status" value="1"/>
</dbReference>
<protein>
    <recommendedName>
        <fullName evidence="10">DNA 3'-5' helicase</fullName>
        <ecNumber evidence="10">5.6.2.4</ecNumber>
    </recommendedName>
</protein>
<dbReference type="FunFam" id="3.30.420.10:FF:000045">
    <property type="entry name" value="3'-5' exonuclease DinG"/>
    <property type="match status" value="1"/>
</dbReference>
<organism evidence="16 17">
    <name type="scientific">Pseudocalidococcus azoricus BACA0444</name>
    <dbReference type="NCBI Taxonomy" id="2918990"/>
    <lineage>
        <taxon>Bacteria</taxon>
        <taxon>Bacillati</taxon>
        <taxon>Cyanobacteriota</taxon>
        <taxon>Cyanophyceae</taxon>
        <taxon>Acaryochloridales</taxon>
        <taxon>Thermosynechococcaceae</taxon>
        <taxon>Pseudocalidococcus</taxon>
        <taxon>Pseudocalidococcus azoricus</taxon>
    </lineage>
</organism>
<evidence type="ECO:0000256" key="7">
    <source>
        <dbReference type="ARBA" id="ARBA00023125"/>
    </source>
</evidence>
<dbReference type="GO" id="GO:0000725">
    <property type="term" value="P:recombinational repair"/>
    <property type="evidence" value="ECO:0007669"/>
    <property type="project" value="TreeGrafter"/>
</dbReference>
<evidence type="ECO:0000256" key="4">
    <source>
        <dbReference type="ARBA" id="ARBA00022806"/>
    </source>
</evidence>
<keyword evidence="6 12" id="KW-0067">ATP-binding</keyword>
<evidence type="ECO:0000313" key="16">
    <source>
        <dbReference type="EMBL" id="MDS3861466.1"/>
    </source>
</evidence>
<dbReference type="Gene3D" id="3.40.50.300">
    <property type="entry name" value="P-loop containing nucleotide triphosphate hydrolases"/>
    <property type="match status" value="3"/>
</dbReference>
<proteinExistence type="inferred from homology"/>
<comment type="catalytic activity">
    <reaction evidence="11">
        <text>ATP + H2O = ADP + phosphate + H(+)</text>
        <dbReference type="Rhea" id="RHEA:13065"/>
        <dbReference type="ChEBI" id="CHEBI:15377"/>
        <dbReference type="ChEBI" id="CHEBI:15378"/>
        <dbReference type="ChEBI" id="CHEBI:30616"/>
        <dbReference type="ChEBI" id="CHEBI:43474"/>
        <dbReference type="ChEBI" id="CHEBI:456216"/>
        <dbReference type="EC" id="5.6.2.4"/>
    </reaction>
</comment>
<keyword evidence="3 12" id="KW-0378">Hydrolase</keyword>
<evidence type="ECO:0000259" key="14">
    <source>
        <dbReference type="PROSITE" id="PS51198"/>
    </source>
</evidence>
<dbReference type="InterPro" id="IPR012337">
    <property type="entry name" value="RNaseH-like_sf"/>
</dbReference>
<dbReference type="SMART" id="SM00479">
    <property type="entry name" value="EXOIII"/>
    <property type="match status" value="1"/>
</dbReference>
<dbReference type="GO" id="GO:0005524">
    <property type="term" value="F:ATP binding"/>
    <property type="evidence" value="ECO:0007669"/>
    <property type="project" value="UniProtKB-UniRule"/>
</dbReference>
<evidence type="ECO:0000256" key="11">
    <source>
        <dbReference type="ARBA" id="ARBA00048988"/>
    </source>
</evidence>
<name>A0AAE4FST6_9CYAN</name>
<comment type="similarity">
    <text evidence="1">Belongs to the helicase family. UvrD subfamily.</text>
</comment>
<feature type="binding site" evidence="12">
    <location>
        <begin position="22"/>
        <end position="29"/>
    </location>
    <ligand>
        <name>ATP</name>
        <dbReference type="ChEBI" id="CHEBI:30616"/>
    </ligand>
</feature>
<accession>A0AAE4FST6</accession>
<dbReference type="InterPro" id="IPR014017">
    <property type="entry name" value="DNA_helicase_UvrD-like_C"/>
</dbReference>
<dbReference type="GO" id="GO:0043138">
    <property type="term" value="F:3'-5' DNA helicase activity"/>
    <property type="evidence" value="ECO:0007669"/>
    <property type="project" value="UniProtKB-EC"/>
</dbReference>
<reference evidence="17" key="1">
    <citation type="submission" date="2023-07" db="EMBL/GenBank/DDBJ databases">
        <authorList>
            <person name="Luz R."/>
            <person name="Cordeiro R."/>
            <person name="Fonseca A."/>
            <person name="Goncalves V."/>
        </authorList>
    </citation>
    <scope>NUCLEOTIDE SEQUENCE [LARGE SCALE GENOMIC DNA]</scope>
    <source>
        <strain evidence="17">BACA0444</strain>
    </source>
</reference>
<dbReference type="Gene3D" id="3.30.420.10">
    <property type="entry name" value="Ribonuclease H-like superfamily/Ribonuclease H"/>
    <property type="match status" value="1"/>
</dbReference>
<comment type="caution">
    <text evidence="16">The sequence shown here is derived from an EMBL/GenBank/DDBJ whole genome shotgun (WGS) entry which is preliminary data.</text>
</comment>